<sequence>MYLKAYSQSISALRGEEFWEFTSACELLPPEMPTALRGRPKRLRRREEWEGGTQNKGQANMSQVHDVPDLQKYRGGKVMHCSLCKKPGHKKTTLNKQSGTCRPKLPVRRPAAPGVVIKDPIPTPKTTPDLNDVLKKNKDKVSETSCTKRKDKPYWMTNCLRKKKP</sequence>
<feature type="region of interest" description="Disordered" evidence="1">
    <location>
        <begin position="86"/>
        <end position="108"/>
    </location>
</feature>
<protein>
    <submittedName>
        <fullName evidence="2">Uncharacterized protein</fullName>
    </submittedName>
</protein>
<evidence type="ECO:0000256" key="1">
    <source>
        <dbReference type="SAM" id="MobiDB-lite"/>
    </source>
</evidence>
<reference evidence="2" key="1">
    <citation type="journal article" date="2016" name="Nat. Genet.">
        <title>A high-quality carrot genome assembly provides new insights into carotenoid accumulation and asterid genome evolution.</title>
        <authorList>
            <person name="Iorizzo M."/>
            <person name="Ellison S."/>
            <person name="Senalik D."/>
            <person name="Zeng P."/>
            <person name="Satapoomin P."/>
            <person name="Huang J."/>
            <person name="Bowman M."/>
            <person name="Iovene M."/>
            <person name="Sanseverino W."/>
            <person name="Cavagnaro P."/>
            <person name="Yildiz M."/>
            <person name="Macko-Podgorni A."/>
            <person name="Moranska E."/>
            <person name="Grzebelus E."/>
            <person name="Grzebelus D."/>
            <person name="Ashrafi H."/>
            <person name="Zheng Z."/>
            <person name="Cheng S."/>
            <person name="Spooner D."/>
            <person name="Van Deynze A."/>
            <person name="Simon P."/>
        </authorList>
    </citation>
    <scope>NUCLEOTIDE SEQUENCE</scope>
    <source>
        <tissue evidence="2">Leaf</tissue>
    </source>
</reference>
<evidence type="ECO:0000313" key="3">
    <source>
        <dbReference type="Proteomes" id="UP000077755"/>
    </source>
</evidence>
<evidence type="ECO:0000313" key="2">
    <source>
        <dbReference type="EMBL" id="WOH15557.1"/>
    </source>
</evidence>
<keyword evidence="3" id="KW-1185">Reference proteome</keyword>
<organism evidence="2 3">
    <name type="scientific">Daucus carota subsp. sativus</name>
    <name type="common">Carrot</name>
    <dbReference type="NCBI Taxonomy" id="79200"/>
    <lineage>
        <taxon>Eukaryota</taxon>
        <taxon>Viridiplantae</taxon>
        <taxon>Streptophyta</taxon>
        <taxon>Embryophyta</taxon>
        <taxon>Tracheophyta</taxon>
        <taxon>Spermatophyta</taxon>
        <taxon>Magnoliopsida</taxon>
        <taxon>eudicotyledons</taxon>
        <taxon>Gunneridae</taxon>
        <taxon>Pentapetalae</taxon>
        <taxon>asterids</taxon>
        <taxon>campanulids</taxon>
        <taxon>Apiales</taxon>
        <taxon>Apiaceae</taxon>
        <taxon>Apioideae</taxon>
        <taxon>Scandiceae</taxon>
        <taxon>Daucinae</taxon>
        <taxon>Daucus</taxon>
        <taxon>Daucus sect. Daucus</taxon>
    </lineage>
</organism>
<dbReference type="EMBL" id="CP093351">
    <property type="protein sequence ID" value="WOH15557.1"/>
    <property type="molecule type" value="Genomic_DNA"/>
</dbReference>
<name>A0AAF0XY26_DAUCS</name>
<proteinExistence type="predicted"/>
<dbReference type="Proteomes" id="UP000077755">
    <property type="component" value="Chromosome 9"/>
</dbReference>
<reference evidence="2" key="2">
    <citation type="submission" date="2022-03" db="EMBL/GenBank/DDBJ databases">
        <title>Draft title - Genomic analysis of global carrot germplasm unveils the trajectory of domestication and the origin of high carotenoid orange carrot.</title>
        <authorList>
            <person name="Iorizzo M."/>
            <person name="Ellison S."/>
            <person name="Senalik D."/>
            <person name="Macko-Podgorni A."/>
            <person name="Grzebelus D."/>
            <person name="Bostan H."/>
            <person name="Rolling W."/>
            <person name="Curaba J."/>
            <person name="Simon P."/>
        </authorList>
    </citation>
    <scope>NUCLEOTIDE SEQUENCE</scope>
    <source>
        <tissue evidence="2">Leaf</tissue>
    </source>
</reference>
<gene>
    <name evidence="2" type="ORF">DCAR_0935099</name>
</gene>
<dbReference type="AlphaFoldDB" id="A0AAF0XY26"/>
<feature type="region of interest" description="Disordered" evidence="1">
    <location>
        <begin position="43"/>
        <end position="66"/>
    </location>
</feature>
<accession>A0AAF0XY26</accession>
<feature type="compositionally biased region" description="Polar residues" evidence="1">
    <location>
        <begin position="52"/>
        <end position="63"/>
    </location>
</feature>